<proteinExistence type="predicted"/>
<reference evidence="1 2" key="1">
    <citation type="submission" date="2020-07" db="EMBL/GenBank/DDBJ databases">
        <title>Genomic Encyclopedia of Type Strains, Phase IV (KMG-V): Genome sequencing to study the core and pangenomes of soil and plant-associated prokaryotes.</title>
        <authorList>
            <person name="Whitman W."/>
        </authorList>
    </citation>
    <scope>NUCLEOTIDE SEQUENCE [LARGE SCALE GENOMIC DNA]</scope>
    <source>
        <strain evidence="1 2">A1</strain>
    </source>
</reference>
<keyword evidence="1" id="KW-0808">Transferase</keyword>
<dbReference type="Proteomes" id="UP000564425">
    <property type="component" value="Unassembled WGS sequence"/>
</dbReference>
<sequence>MENVDRKKVLGLYGVLAPYHGSGDTVYVPKYMRTVDGKPVKNGMTAIVWRYPVVSKNAVIKLTLQVHDENVIRVPVKYISSLDGDYDGDCVACMAIDDNIPWVHTDYIVNNYSTCNTDIDLSLSKFKSSKRAGSFLDVLLTRNTEMWTELYDDATNRDMLTDMLPKLPGAIFKHLIGMGVGKYQVISNYIVYNHENETEIITNTTNTLNGKTDIWVSAVHNVMAEFYKQTLNTKHPNVKSDLRDMYKFYNLVFGDIPRWFIDETGITYPLEKVEVAYFYDKFFNGPQKSNFDVVLHGLKNAKNKQMLFESTNNEHIHITVPTVNR</sequence>
<dbReference type="RefSeq" id="WP_181501559.1">
    <property type="nucleotide sequence ID" value="NZ_JACDUH010000003.1"/>
</dbReference>
<accession>A0A7J9NWN9</accession>
<evidence type="ECO:0000313" key="2">
    <source>
        <dbReference type="Proteomes" id="UP000564425"/>
    </source>
</evidence>
<name>A0A7J9NWN9_METMI</name>
<evidence type="ECO:0000313" key="1">
    <source>
        <dbReference type="EMBL" id="MBA2851737.1"/>
    </source>
</evidence>
<comment type="caution">
    <text evidence="1">The sequence shown here is derived from an EMBL/GenBank/DDBJ whole genome shotgun (WGS) entry which is preliminary data.</text>
</comment>
<dbReference type="EMBL" id="JACDUH010000003">
    <property type="protein sequence ID" value="MBA2851737.1"/>
    <property type="molecule type" value="Genomic_DNA"/>
</dbReference>
<dbReference type="GO" id="GO:0016740">
    <property type="term" value="F:transferase activity"/>
    <property type="evidence" value="ECO:0007669"/>
    <property type="project" value="UniProtKB-KW"/>
</dbReference>
<dbReference type="AlphaFoldDB" id="A0A7J9NWN9"/>
<organism evidence="1 2">
    <name type="scientific">Methanococcus maripaludis</name>
    <name type="common">Methanococcus deltae</name>
    <dbReference type="NCBI Taxonomy" id="39152"/>
    <lineage>
        <taxon>Archaea</taxon>
        <taxon>Methanobacteriati</taxon>
        <taxon>Methanobacteriota</taxon>
        <taxon>Methanomada group</taxon>
        <taxon>Methanococci</taxon>
        <taxon>Methanococcales</taxon>
        <taxon>Methanococcaceae</taxon>
        <taxon>Methanococcus</taxon>
    </lineage>
</organism>
<gene>
    <name evidence="1" type="ORF">HNP86_001896</name>
</gene>
<protein>
    <submittedName>
        <fullName evidence="1">Sulfur relay (Sulfurtransferase) DsrC/TusE family protein</fullName>
    </submittedName>
</protein>